<evidence type="ECO:0000256" key="6">
    <source>
        <dbReference type="ARBA" id="ARBA00044065"/>
    </source>
</evidence>
<comment type="similarity">
    <text evidence="1 11">Belongs to the short-chain dehydrogenases/reductases (SDR) family.</text>
</comment>
<evidence type="ECO:0000256" key="11">
    <source>
        <dbReference type="RuleBase" id="RU000363"/>
    </source>
</evidence>
<organism evidence="12 13">
    <name type="scientific">Arenicella chitinivorans</name>
    <dbReference type="NCBI Taxonomy" id="1329800"/>
    <lineage>
        <taxon>Bacteria</taxon>
        <taxon>Pseudomonadati</taxon>
        <taxon>Pseudomonadota</taxon>
        <taxon>Gammaproteobacteria</taxon>
        <taxon>Arenicellales</taxon>
        <taxon>Arenicellaceae</taxon>
        <taxon>Arenicella</taxon>
    </lineage>
</organism>
<dbReference type="PRINTS" id="PR00081">
    <property type="entry name" value="GDHRDH"/>
</dbReference>
<dbReference type="EC" id="1.1.1.298" evidence="4"/>
<dbReference type="InterPro" id="IPR002347">
    <property type="entry name" value="SDR_fam"/>
</dbReference>
<evidence type="ECO:0000313" key="12">
    <source>
        <dbReference type="EMBL" id="GHA20716.1"/>
    </source>
</evidence>
<evidence type="ECO:0000256" key="2">
    <source>
        <dbReference type="ARBA" id="ARBA00023002"/>
    </source>
</evidence>
<dbReference type="PROSITE" id="PS00061">
    <property type="entry name" value="ADH_SHORT"/>
    <property type="match status" value="1"/>
</dbReference>
<comment type="catalytic activity">
    <reaction evidence="10">
        <text>3-hydroxypropanoate + NADP(+) = 3-oxopropanoate + NADPH + H(+)</text>
        <dbReference type="Rhea" id="RHEA:26438"/>
        <dbReference type="ChEBI" id="CHEBI:15378"/>
        <dbReference type="ChEBI" id="CHEBI:16510"/>
        <dbReference type="ChEBI" id="CHEBI:33190"/>
        <dbReference type="ChEBI" id="CHEBI:57783"/>
        <dbReference type="ChEBI" id="CHEBI:58349"/>
        <dbReference type="EC" id="1.1.1.298"/>
    </reaction>
</comment>
<dbReference type="InterPro" id="IPR020904">
    <property type="entry name" value="Sc_DH/Rdtase_CS"/>
</dbReference>
<evidence type="ECO:0000256" key="3">
    <source>
        <dbReference type="ARBA" id="ARBA00043812"/>
    </source>
</evidence>
<sequence length="265" mass="28488">MRNSNKDGLAVVTGASSGIGAVYADRLAALGHPLLLIARRANRLEALAAQLQNQHNIDVETLALDLTSADDLRTLEERLESDNVEVLVNNAGGGGLGPLSSTNGDKMEALVRLNIVAATRLSQAALGGFRQRGKGTLINLGSIIAFWPSATAAVYSGTKNYILNFTRSVAMEFEDTDIRIQVVMPGPVRTEFFSSQGMSDSVFPDEYYITADQLVDAALAGLEQGEIVTNPTMEDPKIWEDMERARANYFASVSSGKVASRYLST</sequence>
<dbReference type="GO" id="GO:0035527">
    <property type="term" value="F:3-hydroxypropionate dehydrogenase (NADP+) activity"/>
    <property type="evidence" value="ECO:0007669"/>
    <property type="project" value="UniProtKB-EC"/>
</dbReference>
<dbReference type="PRINTS" id="PR00080">
    <property type="entry name" value="SDRFAMILY"/>
</dbReference>
<keyword evidence="13" id="KW-1185">Reference proteome</keyword>
<gene>
    <name evidence="12" type="ORF">GCM10008090_33300</name>
</gene>
<dbReference type="InterPro" id="IPR036291">
    <property type="entry name" value="NAD(P)-bd_dom_sf"/>
</dbReference>
<reference evidence="12" key="2">
    <citation type="submission" date="2020-09" db="EMBL/GenBank/DDBJ databases">
        <authorList>
            <person name="Sun Q."/>
            <person name="Kim S."/>
        </authorList>
    </citation>
    <scope>NUCLEOTIDE SEQUENCE</scope>
    <source>
        <strain evidence="12">KCTC 12711</strain>
    </source>
</reference>
<comment type="caution">
    <text evidence="12">The sequence shown here is derived from an EMBL/GenBank/DDBJ whole genome shotgun (WGS) entry which is preliminary data.</text>
</comment>
<dbReference type="EC" id="1.1.1.381" evidence="5"/>
<dbReference type="Pfam" id="PF00106">
    <property type="entry name" value="adh_short"/>
    <property type="match status" value="1"/>
</dbReference>
<dbReference type="Gene3D" id="3.40.50.720">
    <property type="entry name" value="NAD(P)-binding Rossmann-like Domain"/>
    <property type="match status" value="1"/>
</dbReference>
<proteinExistence type="inferred from homology"/>
<evidence type="ECO:0000256" key="4">
    <source>
        <dbReference type="ARBA" id="ARBA00044050"/>
    </source>
</evidence>
<comment type="catalytic activity">
    <reaction evidence="3">
        <text>L-allo-threonine + NADP(+) = aminoacetone + CO2 + NADPH</text>
        <dbReference type="Rhea" id="RHEA:43524"/>
        <dbReference type="ChEBI" id="CHEBI:16526"/>
        <dbReference type="ChEBI" id="CHEBI:57783"/>
        <dbReference type="ChEBI" id="CHEBI:58320"/>
        <dbReference type="ChEBI" id="CHEBI:58349"/>
        <dbReference type="ChEBI" id="CHEBI:58585"/>
        <dbReference type="EC" id="1.1.1.381"/>
    </reaction>
</comment>
<evidence type="ECO:0000256" key="5">
    <source>
        <dbReference type="ARBA" id="ARBA00044059"/>
    </source>
</evidence>
<dbReference type="PIRSF" id="PIRSF000126">
    <property type="entry name" value="11-beta-HSD1"/>
    <property type="match status" value="1"/>
</dbReference>
<dbReference type="SUPFAM" id="SSF51735">
    <property type="entry name" value="NAD(P)-binding Rossmann-fold domains"/>
    <property type="match status" value="1"/>
</dbReference>
<dbReference type="Proteomes" id="UP000614811">
    <property type="component" value="Unassembled WGS sequence"/>
</dbReference>
<evidence type="ECO:0000256" key="1">
    <source>
        <dbReference type="ARBA" id="ARBA00006484"/>
    </source>
</evidence>
<comment type="function">
    <text evidence="9">NADP-dependent dehydrogenase with broad substrate specificity acting on 3-hydroxy acids. Catalyzes the NADP-dependent oxidation of L-allo-threonine to L-2-amino-3-keto-butyrate, which is spontaneously decarboxylated into aminoacetone. Also acts on D-threonine, L-serine, D-serine, D-3-hydroxyisobutyrate, L-3-hydroxyisobutyrate, D-glycerate and L-glycerate. Able to catalyze the reduction of the malonic semialdehyde to 3-hydroxypropionic acid. YdfG is apparently supplementing RutE, the presumed malonic semialdehyde reductase involved in pyrimidine degradation since both are able to detoxify malonic semialdehyde.</text>
</comment>
<evidence type="ECO:0000256" key="7">
    <source>
        <dbReference type="ARBA" id="ARBA00044271"/>
    </source>
</evidence>
<accession>A0A918S249</accession>
<dbReference type="AlphaFoldDB" id="A0A918S249"/>
<reference evidence="12" key="1">
    <citation type="journal article" date="2014" name="Int. J. Syst. Evol. Microbiol.">
        <title>Complete genome sequence of Corynebacterium casei LMG S-19264T (=DSM 44701T), isolated from a smear-ripened cheese.</title>
        <authorList>
            <consortium name="US DOE Joint Genome Institute (JGI-PGF)"/>
            <person name="Walter F."/>
            <person name="Albersmeier A."/>
            <person name="Kalinowski J."/>
            <person name="Ruckert C."/>
        </authorList>
    </citation>
    <scope>NUCLEOTIDE SEQUENCE</scope>
    <source>
        <strain evidence="12">KCTC 12711</strain>
    </source>
</reference>
<keyword evidence="2" id="KW-0560">Oxidoreductase</keyword>
<protein>
    <recommendedName>
        <fullName evidence="6">NADP-dependent 3-hydroxy acid dehydrogenase YdfG</fullName>
        <ecNumber evidence="4">1.1.1.298</ecNumber>
        <ecNumber evidence="5">1.1.1.381</ecNumber>
    </recommendedName>
    <alternativeName>
        <fullName evidence="8">L-allo-threonine dehydrogenase</fullName>
    </alternativeName>
    <alternativeName>
        <fullName evidence="7">Malonic semialdehyde reductase</fullName>
    </alternativeName>
</protein>
<dbReference type="PANTHER" id="PTHR43086:SF3">
    <property type="entry name" value="NADP-DEPENDENT 3-HYDROXY ACID DEHYDROGENASE YDFG"/>
    <property type="match status" value="1"/>
</dbReference>
<dbReference type="RefSeq" id="WP_189402846.1">
    <property type="nucleotide sequence ID" value="NZ_BMXA01000009.1"/>
</dbReference>
<evidence type="ECO:0000313" key="13">
    <source>
        <dbReference type="Proteomes" id="UP000614811"/>
    </source>
</evidence>
<evidence type="ECO:0000256" key="10">
    <source>
        <dbReference type="ARBA" id="ARBA00047274"/>
    </source>
</evidence>
<dbReference type="EMBL" id="BMXA01000009">
    <property type="protein sequence ID" value="GHA20716.1"/>
    <property type="molecule type" value="Genomic_DNA"/>
</dbReference>
<evidence type="ECO:0000256" key="8">
    <source>
        <dbReference type="ARBA" id="ARBA00044349"/>
    </source>
</evidence>
<dbReference type="PANTHER" id="PTHR43086">
    <property type="entry name" value="VERY-LONG-CHAIN 3-OXOOACYL-COA REDUCTASE"/>
    <property type="match status" value="1"/>
</dbReference>
<evidence type="ECO:0000256" key="9">
    <source>
        <dbReference type="ARBA" id="ARBA00045650"/>
    </source>
</evidence>
<name>A0A918S249_9GAMM</name>